<dbReference type="Proteomes" id="UP000808349">
    <property type="component" value="Unassembled WGS sequence"/>
</dbReference>
<dbReference type="AlphaFoldDB" id="A0A9D7XIA5"/>
<dbReference type="Pfam" id="PF13568">
    <property type="entry name" value="OMP_b-brl_2"/>
    <property type="match status" value="1"/>
</dbReference>
<name>A0A9D7XIA5_9BACT</name>
<dbReference type="InterPro" id="IPR025665">
    <property type="entry name" value="Beta-barrel_OMP_2"/>
</dbReference>
<sequence>MKIYINLFLIWNLILISTLVNGQRKGVFVGVNYTVNNVHILNKNDRDEGGLLDFQTTFKSAFGINFGYQISSAWGVQSGILFSGQGQEYSTAGIQIADYNTSLKYIKIPLLLKWNSNQEKLISFTAQVGFQSSILTSATSSRERVFYFFKATSENVENYYAKHNLDLVVGPGLQLNLGHLTLIGIFRMDISMTDIEAKSKKPGDRNNAANLSFGLPQLSLNYSFGH</sequence>
<evidence type="ECO:0000313" key="3">
    <source>
        <dbReference type="Proteomes" id="UP000808349"/>
    </source>
</evidence>
<gene>
    <name evidence="2" type="ORF">IPO85_13875</name>
</gene>
<organism evidence="2 3">
    <name type="scientific">Candidatus Defluviibacterium haderslevense</name>
    <dbReference type="NCBI Taxonomy" id="2981993"/>
    <lineage>
        <taxon>Bacteria</taxon>
        <taxon>Pseudomonadati</taxon>
        <taxon>Bacteroidota</taxon>
        <taxon>Saprospiria</taxon>
        <taxon>Saprospirales</taxon>
        <taxon>Saprospiraceae</taxon>
        <taxon>Candidatus Defluviibacterium</taxon>
    </lineage>
</organism>
<evidence type="ECO:0000313" key="2">
    <source>
        <dbReference type="EMBL" id="MBK9718572.1"/>
    </source>
</evidence>
<dbReference type="EMBL" id="JADKFW010000010">
    <property type="protein sequence ID" value="MBK9718572.1"/>
    <property type="molecule type" value="Genomic_DNA"/>
</dbReference>
<accession>A0A9D7XIA5</accession>
<protein>
    <submittedName>
        <fullName evidence="2">Outer membrane beta-barrel protein</fullName>
    </submittedName>
</protein>
<evidence type="ECO:0000259" key="1">
    <source>
        <dbReference type="Pfam" id="PF13568"/>
    </source>
</evidence>
<proteinExistence type="predicted"/>
<reference evidence="2 3" key="1">
    <citation type="submission" date="2020-10" db="EMBL/GenBank/DDBJ databases">
        <title>Connecting structure to function with the recovery of over 1000 high-quality activated sludge metagenome-assembled genomes encoding full-length rRNA genes using long-read sequencing.</title>
        <authorList>
            <person name="Singleton C.M."/>
            <person name="Petriglieri F."/>
            <person name="Kristensen J.M."/>
            <person name="Kirkegaard R.H."/>
            <person name="Michaelsen T.Y."/>
            <person name="Andersen M.H."/>
            <person name="Karst S.M."/>
            <person name="Dueholm M.S."/>
            <person name="Nielsen P.H."/>
            <person name="Albertsen M."/>
        </authorList>
    </citation>
    <scope>NUCLEOTIDE SEQUENCE [LARGE SCALE GENOMIC DNA]</scope>
    <source>
        <strain evidence="2">Ribe_18-Q3-R11-54_BAT3C.373</strain>
    </source>
</reference>
<feature type="domain" description="Outer membrane protein beta-barrel" evidence="1">
    <location>
        <begin position="26"/>
        <end position="194"/>
    </location>
</feature>
<comment type="caution">
    <text evidence="2">The sequence shown here is derived from an EMBL/GenBank/DDBJ whole genome shotgun (WGS) entry which is preliminary data.</text>
</comment>